<feature type="chain" id="PRO_5044989818" description="Carboxylic ester hydrolase" evidence="3">
    <location>
        <begin position="17"/>
        <end position="512"/>
    </location>
</feature>
<keyword evidence="6" id="KW-1185">Reference proteome</keyword>
<comment type="similarity">
    <text evidence="1 3">Belongs to the type-B carboxylesterase/lipase family.</text>
</comment>
<gene>
    <name evidence="5" type="ORF">ACFSR2_07885</name>
</gene>
<comment type="caution">
    <text evidence="5">The sequence shown here is derived from an EMBL/GenBank/DDBJ whole genome shotgun (WGS) entry which is preliminary data.</text>
</comment>
<feature type="signal peptide" evidence="3">
    <location>
        <begin position="1"/>
        <end position="16"/>
    </location>
</feature>
<keyword evidence="2 3" id="KW-0378">Hydrolase</keyword>
<evidence type="ECO:0000256" key="1">
    <source>
        <dbReference type="ARBA" id="ARBA00005964"/>
    </source>
</evidence>
<keyword evidence="3" id="KW-0732">Signal</keyword>
<feature type="domain" description="Carboxylesterase type B" evidence="4">
    <location>
        <begin position="24"/>
        <end position="504"/>
    </location>
</feature>
<reference evidence="6" key="1">
    <citation type="journal article" date="2019" name="Int. J. Syst. Evol. Microbiol.">
        <title>The Global Catalogue of Microorganisms (GCM) 10K type strain sequencing project: providing services to taxonomists for standard genome sequencing and annotation.</title>
        <authorList>
            <consortium name="The Broad Institute Genomics Platform"/>
            <consortium name="The Broad Institute Genome Sequencing Center for Infectious Disease"/>
            <person name="Wu L."/>
            <person name="Ma J."/>
        </authorList>
    </citation>
    <scope>NUCLEOTIDE SEQUENCE [LARGE SCALE GENOMIC DNA]</scope>
    <source>
        <strain evidence="6">KCTC 52344</strain>
    </source>
</reference>
<dbReference type="InterPro" id="IPR019826">
    <property type="entry name" value="Carboxylesterase_B_AS"/>
</dbReference>
<evidence type="ECO:0000256" key="2">
    <source>
        <dbReference type="ARBA" id="ARBA00022801"/>
    </source>
</evidence>
<evidence type="ECO:0000256" key="3">
    <source>
        <dbReference type="RuleBase" id="RU361235"/>
    </source>
</evidence>
<organism evidence="5 6">
    <name type="scientific">Emticicia soli</name>
    <dbReference type="NCBI Taxonomy" id="2027878"/>
    <lineage>
        <taxon>Bacteria</taxon>
        <taxon>Pseudomonadati</taxon>
        <taxon>Bacteroidota</taxon>
        <taxon>Cytophagia</taxon>
        <taxon>Cytophagales</taxon>
        <taxon>Leadbetterellaceae</taxon>
        <taxon>Emticicia</taxon>
    </lineage>
</organism>
<evidence type="ECO:0000259" key="4">
    <source>
        <dbReference type="Pfam" id="PF00135"/>
    </source>
</evidence>
<dbReference type="SUPFAM" id="SSF53474">
    <property type="entry name" value="alpha/beta-Hydrolases"/>
    <property type="match status" value="1"/>
</dbReference>
<dbReference type="InterPro" id="IPR050309">
    <property type="entry name" value="Type-B_Carboxylest/Lipase"/>
</dbReference>
<dbReference type="InterPro" id="IPR029058">
    <property type="entry name" value="AB_hydrolase_fold"/>
</dbReference>
<dbReference type="PANTHER" id="PTHR11559">
    <property type="entry name" value="CARBOXYLESTERASE"/>
    <property type="match status" value="1"/>
</dbReference>
<dbReference type="EC" id="3.1.1.-" evidence="3"/>
<protein>
    <recommendedName>
        <fullName evidence="3">Carboxylic ester hydrolase</fullName>
        <ecNumber evidence="3">3.1.1.-</ecNumber>
    </recommendedName>
</protein>
<evidence type="ECO:0000313" key="6">
    <source>
        <dbReference type="Proteomes" id="UP001597510"/>
    </source>
</evidence>
<dbReference type="Proteomes" id="UP001597510">
    <property type="component" value="Unassembled WGS sequence"/>
</dbReference>
<dbReference type="Pfam" id="PF00135">
    <property type="entry name" value="COesterase"/>
    <property type="match status" value="1"/>
</dbReference>
<dbReference type="Gene3D" id="3.40.50.1820">
    <property type="entry name" value="alpha/beta hydrolase"/>
    <property type="match status" value="1"/>
</dbReference>
<name>A0ABW5J6W5_9BACT</name>
<proteinExistence type="inferred from homology"/>
<dbReference type="RefSeq" id="WP_340235201.1">
    <property type="nucleotide sequence ID" value="NZ_JBBEWC010000003.1"/>
</dbReference>
<dbReference type="EMBL" id="JBHULC010000008">
    <property type="protein sequence ID" value="MFD2520797.1"/>
    <property type="molecule type" value="Genomic_DNA"/>
</dbReference>
<evidence type="ECO:0000313" key="5">
    <source>
        <dbReference type="EMBL" id="MFD2520797.1"/>
    </source>
</evidence>
<dbReference type="InterPro" id="IPR002018">
    <property type="entry name" value="CarbesteraseB"/>
</dbReference>
<accession>A0ABW5J6W5</accession>
<sequence>MKKILFLCLIVFLARAQSKTPFETVKTQNGLVSGIYSNGVNVFKGIPFAAPPVGELRWKAPQAAANWQGVRKCDTFSASAMQAKPAPFMMYTAEFLAPPEPLSEDCLYLNVWTAAKSANEKRPVVVWVHGGGFTGGSGSVPLYDGEDLAKKGVVFVTINYRLGVFGFLAHPELSKEANGKEVGNYAFLDQIAAFEWVKKNIAAFGGDPNNVTLAGQSAGAFSVNVLMASPLAKGLFHKAIAESGGMFGFSLRMKSVADAEQTGAAFAQKLQASSIADLRAKSAEEILKAGGGISSPVLDKYVIVGDMYSLFANNKQNDVPLLTGWNAGDRFPSPKTLTAEEFKADAEKKYGAFANDFLKVYPSATDAEAKESQLEVSGHMLFGWQNYTWAKLQSKYGKNKAYLYFFKHVPPQHADKPDFGAFHSAEFGYFLHTLHNWDRPFTAVDRKLEDQMSSYWVNFAKTGNPNAKGLPEWKAFDAAKPQAMIFGDVPQTEILPSKAQFEFWDKYRESLK</sequence>
<dbReference type="PROSITE" id="PS00122">
    <property type="entry name" value="CARBOXYLESTERASE_B_1"/>
    <property type="match status" value="1"/>
</dbReference>